<organism evidence="3 4">
    <name type="scientific">Rhodopseudomonas palustris</name>
    <dbReference type="NCBI Taxonomy" id="1076"/>
    <lineage>
        <taxon>Bacteria</taxon>
        <taxon>Pseudomonadati</taxon>
        <taxon>Pseudomonadota</taxon>
        <taxon>Alphaproteobacteria</taxon>
        <taxon>Hyphomicrobiales</taxon>
        <taxon>Nitrobacteraceae</taxon>
        <taxon>Rhodopseudomonas</taxon>
    </lineage>
</organism>
<dbReference type="RefSeq" id="WP_119855629.1">
    <property type="nucleotide sequence ID" value="NZ_QYYD01000004.1"/>
</dbReference>
<accession>A0A418VKM9</accession>
<dbReference type="OrthoDB" id="8140205at2"/>
<feature type="signal peptide" evidence="2">
    <location>
        <begin position="1"/>
        <end position="23"/>
    </location>
</feature>
<evidence type="ECO:0000313" key="3">
    <source>
        <dbReference type="EMBL" id="RJF76684.1"/>
    </source>
</evidence>
<name>A0A418VKM9_RHOPL</name>
<protein>
    <recommendedName>
        <fullName evidence="5">UrcA family protein</fullName>
    </recommendedName>
</protein>
<dbReference type="Proteomes" id="UP000285523">
    <property type="component" value="Unassembled WGS sequence"/>
</dbReference>
<evidence type="ECO:0000256" key="1">
    <source>
        <dbReference type="SAM" id="MobiDB-lite"/>
    </source>
</evidence>
<evidence type="ECO:0000256" key="2">
    <source>
        <dbReference type="SAM" id="SignalP"/>
    </source>
</evidence>
<feature type="region of interest" description="Disordered" evidence="1">
    <location>
        <begin position="92"/>
        <end position="112"/>
    </location>
</feature>
<feature type="chain" id="PRO_5019502342" description="UrcA family protein" evidence="2">
    <location>
        <begin position="24"/>
        <end position="126"/>
    </location>
</feature>
<comment type="caution">
    <text evidence="3">The sequence shown here is derived from an EMBL/GenBank/DDBJ whole genome shotgun (WGS) entry which is preliminary data.</text>
</comment>
<proteinExistence type="predicted"/>
<feature type="compositionally biased region" description="Polar residues" evidence="1">
    <location>
        <begin position="103"/>
        <end position="112"/>
    </location>
</feature>
<evidence type="ECO:0008006" key="5">
    <source>
        <dbReference type="Google" id="ProtNLM"/>
    </source>
</evidence>
<keyword evidence="2" id="KW-0732">Signal</keyword>
<reference evidence="3 4" key="1">
    <citation type="submission" date="2018-09" db="EMBL/GenBank/DDBJ databases">
        <title>Draft genome sequence of Rhodopseudomonas palustris 2.1.18.</title>
        <authorList>
            <person name="Robertson S.L."/>
            <person name="Meyer T.E."/>
            <person name="Kyndt J.A."/>
        </authorList>
    </citation>
    <scope>NUCLEOTIDE SEQUENCE [LARGE SCALE GENOMIC DNA]</scope>
    <source>
        <strain evidence="3 4">2.1.18</strain>
    </source>
</reference>
<dbReference type="AlphaFoldDB" id="A0A418VKM9"/>
<sequence>MLLSKDVAVAAAAAVLMVGPAAAQTAPGAEGQGAQVRIQTSISFFVPGGGTEDELPQKIDQARKLVYQLATRDCELLRSTIAKDCRLESVNSNVRQNDGRPPQMQQPSGYHVSGSIQSVISLKTQP</sequence>
<evidence type="ECO:0000313" key="4">
    <source>
        <dbReference type="Proteomes" id="UP000285523"/>
    </source>
</evidence>
<dbReference type="EMBL" id="QYYD01000004">
    <property type="protein sequence ID" value="RJF76684.1"/>
    <property type="molecule type" value="Genomic_DNA"/>
</dbReference>
<gene>
    <name evidence="3" type="ORF">D4Q52_05960</name>
</gene>